<proteinExistence type="predicted"/>
<feature type="region of interest" description="Disordered" evidence="1">
    <location>
        <begin position="20"/>
        <end position="63"/>
    </location>
</feature>
<dbReference type="Proteomes" id="UP000037460">
    <property type="component" value="Unassembled WGS sequence"/>
</dbReference>
<protein>
    <submittedName>
        <fullName evidence="2">Uncharacterized protein</fullName>
    </submittedName>
</protein>
<dbReference type="EMBL" id="JWZX01002880">
    <property type="protein sequence ID" value="KOO26217.1"/>
    <property type="molecule type" value="Genomic_DNA"/>
</dbReference>
<evidence type="ECO:0000313" key="2">
    <source>
        <dbReference type="EMBL" id="KOO26217.1"/>
    </source>
</evidence>
<reference evidence="3" key="1">
    <citation type="journal article" date="2015" name="PLoS Genet.">
        <title>Genome Sequence and Transcriptome Analyses of Chrysochromulina tobin: Metabolic Tools for Enhanced Algal Fitness in the Prominent Order Prymnesiales (Haptophyceae).</title>
        <authorList>
            <person name="Hovde B.T."/>
            <person name="Deodato C.R."/>
            <person name="Hunsperger H.M."/>
            <person name="Ryken S.A."/>
            <person name="Yost W."/>
            <person name="Jha R.K."/>
            <person name="Patterson J."/>
            <person name="Monnat R.J. Jr."/>
            <person name="Barlow S.B."/>
            <person name="Starkenburg S.R."/>
            <person name="Cattolico R.A."/>
        </authorList>
    </citation>
    <scope>NUCLEOTIDE SEQUENCE</scope>
    <source>
        <strain evidence="3">CCMP291</strain>
    </source>
</reference>
<keyword evidence="3" id="KW-1185">Reference proteome</keyword>
<evidence type="ECO:0000256" key="1">
    <source>
        <dbReference type="SAM" id="MobiDB-lite"/>
    </source>
</evidence>
<gene>
    <name evidence="2" type="ORF">Ctob_002915</name>
</gene>
<name>A0A0M0JIQ2_9EUKA</name>
<feature type="compositionally biased region" description="Low complexity" evidence="1">
    <location>
        <begin position="46"/>
        <end position="63"/>
    </location>
</feature>
<accession>A0A0M0JIQ2</accession>
<dbReference type="AlphaFoldDB" id="A0A0M0JIQ2"/>
<comment type="caution">
    <text evidence="2">The sequence shown here is derived from an EMBL/GenBank/DDBJ whole genome shotgun (WGS) entry which is preliminary data.</text>
</comment>
<evidence type="ECO:0000313" key="3">
    <source>
        <dbReference type="Proteomes" id="UP000037460"/>
    </source>
</evidence>
<organism evidence="2 3">
    <name type="scientific">Chrysochromulina tobinii</name>
    <dbReference type="NCBI Taxonomy" id="1460289"/>
    <lineage>
        <taxon>Eukaryota</taxon>
        <taxon>Haptista</taxon>
        <taxon>Haptophyta</taxon>
        <taxon>Prymnesiophyceae</taxon>
        <taxon>Prymnesiales</taxon>
        <taxon>Chrysochromulinaceae</taxon>
        <taxon>Chrysochromulina</taxon>
    </lineage>
</organism>
<sequence length="118" mass="13048">MWRRYEQCLLDYSESIERVRQLRTRSRKEAPSSKRQKTLPAPPDTPGAAPTQPLASPLASAGAPPSYHYPPPYASTSGEYAHPAAAAVVGGYPPYYAYPPYFQQQQAFTFNGSFPYCG</sequence>